<feature type="region of interest" description="Disordered" evidence="6">
    <location>
        <begin position="48"/>
        <end position="112"/>
    </location>
</feature>
<feature type="compositionally biased region" description="Low complexity" evidence="6">
    <location>
        <begin position="48"/>
        <end position="62"/>
    </location>
</feature>
<evidence type="ECO:0000256" key="2">
    <source>
        <dbReference type="ARBA" id="ARBA00012489"/>
    </source>
</evidence>
<proteinExistence type="predicted"/>
<gene>
    <name evidence="8" type="ORF">HK097_009845</name>
</gene>
<dbReference type="InterPro" id="IPR005314">
    <property type="entry name" value="Peptidase_C50"/>
</dbReference>
<feature type="compositionally biased region" description="Basic and acidic residues" evidence="6">
    <location>
        <begin position="144"/>
        <end position="158"/>
    </location>
</feature>
<reference evidence="8" key="1">
    <citation type="submission" date="2020-05" db="EMBL/GenBank/DDBJ databases">
        <title>Phylogenomic resolution of chytrid fungi.</title>
        <authorList>
            <person name="Stajich J.E."/>
            <person name="Amses K."/>
            <person name="Simmons R."/>
            <person name="Seto K."/>
            <person name="Myers J."/>
            <person name="Bonds A."/>
            <person name="Quandt C.A."/>
            <person name="Barry K."/>
            <person name="Liu P."/>
            <person name="Grigoriev I."/>
            <person name="Longcore J.E."/>
            <person name="James T.Y."/>
        </authorList>
    </citation>
    <scope>NUCLEOTIDE SEQUENCE</scope>
    <source>
        <strain evidence="8">JEL0318</strain>
    </source>
</reference>
<feature type="compositionally biased region" description="Low complexity" evidence="6">
    <location>
        <begin position="159"/>
        <end position="195"/>
    </location>
</feature>
<dbReference type="InterPro" id="IPR030397">
    <property type="entry name" value="SEPARIN_core_dom"/>
</dbReference>
<dbReference type="InterPro" id="IPR019734">
    <property type="entry name" value="TPR_rpt"/>
</dbReference>
<organism evidence="8 9">
    <name type="scientific">Rhizophlyctis rosea</name>
    <dbReference type="NCBI Taxonomy" id="64517"/>
    <lineage>
        <taxon>Eukaryota</taxon>
        <taxon>Fungi</taxon>
        <taxon>Fungi incertae sedis</taxon>
        <taxon>Chytridiomycota</taxon>
        <taxon>Chytridiomycota incertae sedis</taxon>
        <taxon>Chytridiomycetes</taxon>
        <taxon>Rhizophlyctidales</taxon>
        <taxon>Rhizophlyctidaceae</taxon>
        <taxon>Rhizophlyctis</taxon>
    </lineage>
</organism>
<dbReference type="GO" id="GO:0072686">
    <property type="term" value="C:mitotic spindle"/>
    <property type="evidence" value="ECO:0007669"/>
    <property type="project" value="TreeGrafter"/>
</dbReference>
<evidence type="ECO:0000256" key="6">
    <source>
        <dbReference type="SAM" id="MobiDB-lite"/>
    </source>
</evidence>
<sequence>MAPAQTSNSPIPENLLSALANPQKCTTALIDQIKQYLSPALTSHAPITSKTLTNSNTNTATKPVRRVGKAKENASVTVRGRPKKEVEEMEKDQKATNKVAANGSGEAPTPEDASRFGSFAMKVLNTCAKVLAEVAVTGASATTSEEKENISNTTREEISTTITTTTTSSKRTLSRTSSNASLSTTAAVKRSTTLTSRRRKVNEPESENPPPTVSPTKPVNATVQNVAAICMLALETLDALEPHLAMKRLDIEKAACNIAGKLVEVDAPDNAIKFLLYIHTHLSSSPYSYLFTSKTTTKHTSTKRSTTRPISSRATSATISSMNRSVQRDKDPTTSSKPSSAPLSSSTSTTKSSNPEPKATPTVLEGLLRSPIRSESDDEEVEIGAMSLIVTCMFQAVRCWLGLEKGKEVKALEQLVTQPHGMFDSCLALKNLDAAAGGKMFDAVYRILYKISLNGKDWSPRDTLLLRKTALLFLAHSPAYTFSMWSDHVLKFGAAFEKDSKELPDIEKETALLDFFHFTLYHAEQETKDVLQVYEKCISWCEACAQVAKKARRMGMAERAYSCIQSMALTVLETKSEDAAALVCLVVASVEVLNMNLEEVFGGGRINIPVKDFVHKSSWLRERIADGKSDVLYEPVNWRILLRSLDGLRKTVRKGVDTCAETSVPAEVAEVLKSVVDLLGICDEDVRNGKAKNEASKAIPLLIDMHTLLARTLHTLHSSSASITQNLQTAASLSSTYRFHDGLRWVSSTFHNVGGIAYKKRDFGEALGWFGGGCKVLEVLVQKVGGEEVEMLLAKRLDLCGTCARESGDFTASLNYYRKALRALPQPVYHALATDTSKTADLEFASRLLENYIKVAVSDSITKPYEPIRSILEPAMKDIEVLMRVGMDELKILQALHAKIKNTVREQILVLDGLLELCDERREGVLQARMLVEKAQALRACDRRQINAASEPEELCRQAIEILKSEDESPHSDQISNELAMSYALMAMCLNENGRYEVKPFRMAVQAWRKVLRKVATYSHGLAIEDDLVQDVKSRVGDVERTVHYMELLADYFDVLNQPLNRILILRLLLKMATVRGTSDENSSYSVRLYANIAKSYIALGYTGQAGLALSQGKAIVDASGRVDSDAVTWWNLCYCFYLSEIGNVEKCRLQFKKIPPVTVSADKGAIANVQTLLYLAFANFVWANSALSLGKLVGAAYEADASLRLLGKAARHFVKRWADKETKSSSPGKGEMVHKRLVQNGRWHLLQRFLEMYHWLGNLYLRRGSVPEAEHYFQEGLELSKSVRSNIWTSGFLLGLAEMEGRRGREAKCEGLMEEVEGARKDVALDLAVRDVAIAKIRSGDQHLRGGESETAVNLYEEAEALVGEAMSERVIVSLEERELGGTETPRERRLVVSSPSSRRVSSSATAIQFECFVLSYIKAELLSRAGLALGNAGKLDLAEKKLMTEADALQRGFEQAEYFSTLANLKVKKLGASLRGNALYEMFSDSAFSLPWGMPSHKPTSKSTAKLTKAIKAAQLLQKSLAQAEELYLEAYRFSHSFGSAHLVHQACHGLVLVEMMKAYLTGGVTERKEEVADVALRAAFYLEMGKGLTARREMLSALSEKVQPRAKAELQWPSGDDEDAAEDPFADTLAHQLHALYANEVSNTPSSFQNDIINILPKDWIVCSLSLDVANEDMYVTRMERDKVPVVVRLPLKRQALREGEEDGLGYDVVFEELKEIWEGSTSMMKNGVATTRDEKVGWWKERKELDGRLRDLVKKVETTWLGGFKGLLINDPFDVPEVEPLLEEFQETIEKIIFKSVAKKASARNKMLPIETNVCRLLLRLGAEPDDDKEVEDALYYLMDAYQYSGVGVDYDEISIDTMTFDFKDALVKFHEDYAKLRAKHQLKPKAQKHIILIPDKYLQTFPWESIPVLRGKPVSRVPCLAFLRDRVISAGMRNGNEGEGKWKMEVDKKKTFYLLNPSGDLKDTQKEFEGELKSQREWNGIIGRSPDESECIDALSREDIFLYFGHGGGEQYIRGHRIRRLPQCSVALLMGCSSGFLQPGGEFDPSGTALNYLMAGSPTLVANLWDVTDRDIDRFSRCMMEEWGLVAPQQQSPTKRKKGAGKARLIVSSEGKSIVEAVATARGVCHLEYLIGAAPVVYGVPVWVRKDS</sequence>
<dbReference type="GO" id="GO:0004197">
    <property type="term" value="F:cysteine-type endopeptidase activity"/>
    <property type="evidence" value="ECO:0007669"/>
    <property type="project" value="InterPro"/>
</dbReference>
<dbReference type="SMART" id="SM00028">
    <property type="entry name" value="TPR"/>
    <property type="match status" value="4"/>
</dbReference>
<feature type="compositionally biased region" description="Basic and acidic residues" evidence="6">
    <location>
        <begin position="83"/>
        <end position="95"/>
    </location>
</feature>
<dbReference type="EC" id="3.4.22.49" evidence="2"/>
<dbReference type="Proteomes" id="UP001212841">
    <property type="component" value="Unassembled WGS sequence"/>
</dbReference>
<evidence type="ECO:0000256" key="3">
    <source>
        <dbReference type="ARBA" id="ARBA00022801"/>
    </source>
</evidence>
<evidence type="ECO:0000256" key="5">
    <source>
        <dbReference type="PROSITE-ProRule" id="PRU00339"/>
    </source>
</evidence>
<comment type="catalytic activity">
    <reaction evidence="1">
        <text>All bonds known to be hydrolyzed by this endopeptidase have arginine in P1 and an acidic residue in P4. P6 is often occupied by an acidic residue or by a hydroxy-amino-acid residue, the phosphorylation of which enhances cleavage.</text>
        <dbReference type="EC" id="3.4.22.49"/>
    </reaction>
</comment>
<feature type="domain" description="Peptidase C50" evidence="7">
    <location>
        <begin position="1953"/>
        <end position="2048"/>
    </location>
</feature>
<dbReference type="PANTHER" id="PTHR12792:SF0">
    <property type="entry name" value="SEPARIN"/>
    <property type="match status" value="1"/>
</dbReference>
<dbReference type="EMBL" id="JADGJD010000069">
    <property type="protein sequence ID" value="KAJ3055646.1"/>
    <property type="molecule type" value="Genomic_DNA"/>
</dbReference>
<dbReference type="PROSITE" id="PS50005">
    <property type="entry name" value="TPR"/>
    <property type="match status" value="1"/>
</dbReference>
<dbReference type="Pfam" id="PF03568">
    <property type="entry name" value="Separin_C"/>
    <property type="match status" value="1"/>
</dbReference>
<keyword evidence="3" id="KW-0378">Hydrolase</keyword>
<feature type="compositionally biased region" description="Low complexity" evidence="6">
    <location>
        <begin position="333"/>
        <end position="357"/>
    </location>
</feature>
<keyword evidence="5" id="KW-0802">TPR repeat</keyword>
<feature type="compositionally biased region" description="Basic residues" evidence="6">
    <location>
        <begin position="296"/>
        <end position="306"/>
    </location>
</feature>
<dbReference type="GO" id="GO:0044732">
    <property type="term" value="C:mitotic spindle pole body"/>
    <property type="evidence" value="ECO:0007669"/>
    <property type="project" value="TreeGrafter"/>
</dbReference>
<dbReference type="GO" id="GO:0006508">
    <property type="term" value="P:proteolysis"/>
    <property type="evidence" value="ECO:0007669"/>
    <property type="project" value="InterPro"/>
</dbReference>
<feature type="region of interest" description="Disordered" evidence="6">
    <location>
        <begin position="294"/>
        <end position="375"/>
    </location>
</feature>
<feature type="region of interest" description="Disordered" evidence="6">
    <location>
        <begin position="139"/>
        <end position="219"/>
    </location>
</feature>
<dbReference type="GO" id="GO:0005737">
    <property type="term" value="C:cytoplasm"/>
    <property type="evidence" value="ECO:0007669"/>
    <property type="project" value="TreeGrafter"/>
</dbReference>
<dbReference type="GO" id="GO:0005634">
    <property type="term" value="C:nucleus"/>
    <property type="evidence" value="ECO:0007669"/>
    <property type="project" value="InterPro"/>
</dbReference>
<dbReference type="PANTHER" id="PTHR12792">
    <property type="entry name" value="EXTRA SPINDLE POLES 1-RELATED"/>
    <property type="match status" value="1"/>
</dbReference>
<dbReference type="SUPFAM" id="SSF48452">
    <property type="entry name" value="TPR-like"/>
    <property type="match status" value="2"/>
</dbReference>
<dbReference type="InterPro" id="IPR011990">
    <property type="entry name" value="TPR-like_helical_dom_sf"/>
</dbReference>
<feature type="repeat" description="TPR" evidence="5">
    <location>
        <begin position="1251"/>
        <end position="1284"/>
    </location>
</feature>
<accession>A0AAD5SJ68</accession>
<evidence type="ECO:0000259" key="7">
    <source>
        <dbReference type="PROSITE" id="PS51700"/>
    </source>
</evidence>
<evidence type="ECO:0000256" key="1">
    <source>
        <dbReference type="ARBA" id="ARBA00000451"/>
    </source>
</evidence>
<feature type="compositionally biased region" description="Low complexity" evidence="6">
    <location>
        <begin position="307"/>
        <end position="321"/>
    </location>
</feature>
<keyword evidence="9" id="KW-1185">Reference proteome</keyword>
<evidence type="ECO:0000256" key="4">
    <source>
        <dbReference type="ARBA" id="ARBA00022829"/>
    </source>
</evidence>
<comment type="caution">
    <text evidence="8">The sequence shown here is derived from an EMBL/GenBank/DDBJ whole genome shotgun (WGS) entry which is preliminary data.</text>
</comment>
<evidence type="ECO:0000313" key="9">
    <source>
        <dbReference type="Proteomes" id="UP001212841"/>
    </source>
</evidence>
<dbReference type="Gene3D" id="1.25.40.10">
    <property type="entry name" value="Tetratricopeptide repeat domain"/>
    <property type="match status" value="1"/>
</dbReference>
<keyword evidence="4" id="KW-0159">Chromosome partition</keyword>
<dbReference type="GO" id="GO:0051307">
    <property type="term" value="P:meiotic chromosome separation"/>
    <property type="evidence" value="ECO:0007669"/>
    <property type="project" value="TreeGrafter"/>
</dbReference>
<protein>
    <recommendedName>
        <fullName evidence="2">separase</fullName>
        <ecNumber evidence="2">3.4.22.49</ecNumber>
    </recommendedName>
</protein>
<name>A0AAD5SJ68_9FUNG</name>
<dbReference type="PROSITE" id="PS51700">
    <property type="entry name" value="SEPARIN"/>
    <property type="match status" value="1"/>
</dbReference>
<evidence type="ECO:0000313" key="8">
    <source>
        <dbReference type="EMBL" id="KAJ3055646.1"/>
    </source>
</evidence>